<dbReference type="Gene3D" id="3.40.50.720">
    <property type="entry name" value="NAD(P)-binding Rossmann-like Domain"/>
    <property type="match status" value="1"/>
</dbReference>
<keyword evidence="5" id="KW-1185">Reference proteome</keyword>
<dbReference type="OrthoDB" id="9801773at2"/>
<dbReference type="Pfam" id="PF01370">
    <property type="entry name" value="Epimerase"/>
    <property type="match status" value="1"/>
</dbReference>
<evidence type="ECO:0000313" key="5">
    <source>
        <dbReference type="Proteomes" id="UP000184206"/>
    </source>
</evidence>
<dbReference type="InterPro" id="IPR001509">
    <property type="entry name" value="Epimerase_deHydtase"/>
</dbReference>
<gene>
    <name evidence="4" type="ORF">SAMN02745189_01395</name>
</gene>
<evidence type="ECO:0000259" key="2">
    <source>
        <dbReference type="Pfam" id="PF01370"/>
    </source>
</evidence>
<sequence length="304" mass="33905">MNILMTGGTGLVGSHLSEALVEDRHHVYILSRGKHTSDHPFIHYIQYDPDDPYDLSFTDALPMNIDAVYNFAGASINKRWTDDHKEAILHSRINVTKLLYNWAEKADIKPGVLINASGVDYYPKSESVTYTEEDVFAPSNFLSSVVDAWERQARMFESLGTRVVLGRFGLVLDKEEGVLPLMALPFKFGAGGKIGSGNQYYSWIHVDDLVNALLYAMADAELTGPVNMTAPVPLRQAHFAKYLGMALGRPTFIDMPGFIFKKALGEQSMLIVRGQKVIPEKLLAREFKFHYPTLDGALDAIYGN</sequence>
<dbReference type="AlphaFoldDB" id="A0A1M7FBG7"/>
<dbReference type="STRING" id="1123231.SAMN02745189_01395"/>
<reference evidence="4 5" key="1">
    <citation type="submission" date="2016-11" db="EMBL/GenBank/DDBJ databases">
        <authorList>
            <person name="Jaros S."/>
            <person name="Januszkiewicz K."/>
            <person name="Wedrychowicz H."/>
        </authorList>
    </citation>
    <scope>NUCLEOTIDE SEQUENCE [LARGE SCALE GENOMIC DNA]</scope>
    <source>
        <strain evidence="4 5">DSM 16010</strain>
    </source>
</reference>
<proteinExistence type="inferred from homology"/>
<evidence type="ECO:0000259" key="3">
    <source>
        <dbReference type="Pfam" id="PF08338"/>
    </source>
</evidence>
<dbReference type="EMBL" id="FRCF01000004">
    <property type="protein sequence ID" value="SHM01323.1"/>
    <property type="molecule type" value="Genomic_DNA"/>
</dbReference>
<dbReference type="Pfam" id="PF08338">
    <property type="entry name" value="DUF1731"/>
    <property type="match status" value="1"/>
</dbReference>
<comment type="similarity">
    <text evidence="1">Belongs to the NAD(P)-dependent epimerase/dehydratase family. SDR39U1 subfamily.</text>
</comment>
<dbReference type="NCBIfam" id="TIGR01777">
    <property type="entry name" value="yfcH"/>
    <property type="match status" value="1"/>
</dbReference>
<protein>
    <recommendedName>
        <fullName evidence="6">TIGR01777 family protein</fullName>
    </recommendedName>
</protein>
<dbReference type="SUPFAM" id="SSF51735">
    <property type="entry name" value="NAD(P)-binding Rossmann-fold domains"/>
    <property type="match status" value="1"/>
</dbReference>
<dbReference type="PANTHER" id="PTHR11092">
    <property type="entry name" value="SUGAR NUCLEOTIDE EPIMERASE RELATED"/>
    <property type="match status" value="1"/>
</dbReference>
<feature type="domain" description="DUF1731" evidence="3">
    <location>
        <begin position="255"/>
        <end position="301"/>
    </location>
</feature>
<feature type="domain" description="NAD-dependent epimerase/dehydratase" evidence="2">
    <location>
        <begin position="3"/>
        <end position="220"/>
    </location>
</feature>
<dbReference type="RefSeq" id="WP_072709735.1">
    <property type="nucleotide sequence ID" value="NZ_FRCF01000004.1"/>
</dbReference>
<dbReference type="InterPro" id="IPR010099">
    <property type="entry name" value="SDR39U1"/>
</dbReference>
<organism evidence="4 5">
    <name type="scientific">Lacicoccus alkaliphilus DSM 16010</name>
    <dbReference type="NCBI Taxonomy" id="1123231"/>
    <lineage>
        <taxon>Bacteria</taxon>
        <taxon>Bacillati</taxon>
        <taxon>Bacillota</taxon>
        <taxon>Bacilli</taxon>
        <taxon>Bacillales</taxon>
        <taxon>Salinicoccaceae</taxon>
        <taxon>Lacicoccus</taxon>
    </lineage>
</organism>
<dbReference type="InterPro" id="IPR013549">
    <property type="entry name" value="DUF1731"/>
</dbReference>
<name>A0A1M7FBG7_9BACL</name>
<dbReference type="InterPro" id="IPR036291">
    <property type="entry name" value="NAD(P)-bd_dom_sf"/>
</dbReference>
<dbReference type="PANTHER" id="PTHR11092:SF0">
    <property type="entry name" value="EPIMERASE FAMILY PROTEIN SDR39U1"/>
    <property type="match status" value="1"/>
</dbReference>
<accession>A0A1M7FBG7</accession>
<evidence type="ECO:0008006" key="6">
    <source>
        <dbReference type="Google" id="ProtNLM"/>
    </source>
</evidence>
<dbReference type="Proteomes" id="UP000184206">
    <property type="component" value="Unassembled WGS sequence"/>
</dbReference>
<evidence type="ECO:0000313" key="4">
    <source>
        <dbReference type="EMBL" id="SHM01323.1"/>
    </source>
</evidence>
<evidence type="ECO:0000256" key="1">
    <source>
        <dbReference type="ARBA" id="ARBA00009353"/>
    </source>
</evidence>